<dbReference type="EMBL" id="JARK01001525">
    <property type="protein sequence ID" value="EYB92809.1"/>
    <property type="molecule type" value="Genomic_DNA"/>
</dbReference>
<organism evidence="1 2">
    <name type="scientific">Ancylostoma ceylanicum</name>
    <dbReference type="NCBI Taxonomy" id="53326"/>
    <lineage>
        <taxon>Eukaryota</taxon>
        <taxon>Metazoa</taxon>
        <taxon>Ecdysozoa</taxon>
        <taxon>Nematoda</taxon>
        <taxon>Chromadorea</taxon>
        <taxon>Rhabditida</taxon>
        <taxon>Rhabditina</taxon>
        <taxon>Rhabditomorpha</taxon>
        <taxon>Strongyloidea</taxon>
        <taxon>Ancylostomatidae</taxon>
        <taxon>Ancylostomatinae</taxon>
        <taxon>Ancylostoma</taxon>
    </lineage>
</organism>
<keyword evidence="2" id="KW-1185">Reference proteome</keyword>
<gene>
    <name evidence="1" type="primary">Acey_s0189.g1170</name>
    <name evidence="1" type="ORF">Y032_0189g1170</name>
</gene>
<dbReference type="AlphaFoldDB" id="A0A016SR56"/>
<protein>
    <submittedName>
        <fullName evidence="1">Uncharacterized protein</fullName>
    </submittedName>
</protein>
<name>A0A016SR56_9BILA</name>
<sequence>MNLYVKEHRRQSERRKDWGAWVGVASVLTNSCPNKEDNSSMLKKYIKLVPNSRKSRIDERDRKWSAAFSKSGI</sequence>
<evidence type="ECO:0000313" key="2">
    <source>
        <dbReference type="Proteomes" id="UP000024635"/>
    </source>
</evidence>
<proteinExistence type="predicted"/>
<dbReference type="Proteomes" id="UP000024635">
    <property type="component" value="Unassembled WGS sequence"/>
</dbReference>
<accession>A0A016SR56</accession>
<comment type="caution">
    <text evidence="1">The sequence shown here is derived from an EMBL/GenBank/DDBJ whole genome shotgun (WGS) entry which is preliminary data.</text>
</comment>
<evidence type="ECO:0000313" key="1">
    <source>
        <dbReference type="EMBL" id="EYB92809.1"/>
    </source>
</evidence>
<reference evidence="2" key="1">
    <citation type="journal article" date="2015" name="Nat. Genet.">
        <title>The genome and transcriptome of the zoonotic hookworm Ancylostoma ceylanicum identify infection-specific gene families.</title>
        <authorList>
            <person name="Schwarz E.M."/>
            <person name="Hu Y."/>
            <person name="Antoshechkin I."/>
            <person name="Miller M.M."/>
            <person name="Sternberg P.W."/>
            <person name="Aroian R.V."/>
        </authorList>
    </citation>
    <scope>NUCLEOTIDE SEQUENCE</scope>
    <source>
        <strain evidence="2">HY135</strain>
    </source>
</reference>